<dbReference type="RefSeq" id="WP_324263507.1">
    <property type="nucleotide sequence ID" value="NZ_JAWLNX010000001.1"/>
</dbReference>
<reference evidence="1 2" key="1">
    <citation type="submission" date="2023-10" db="EMBL/GenBank/DDBJ databases">
        <title>Saccharopolyspora sp. nov., isolated from mangrove soil.</title>
        <authorList>
            <person name="Lu Y."/>
            <person name="Liu W."/>
        </authorList>
    </citation>
    <scope>NUCLEOTIDE SEQUENCE [LARGE SCALE GENOMIC DNA]</scope>
    <source>
        <strain evidence="1 2">S2-29</strain>
    </source>
</reference>
<dbReference type="Proteomes" id="UP001327093">
    <property type="component" value="Unassembled WGS sequence"/>
</dbReference>
<dbReference type="EMBL" id="JAWLNX010000001">
    <property type="protein sequence ID" value="MEB3365917.1"/>
    <property type="molecule type" value="Genomic_DNA"/>
</dbReference>
<name>A0ABU6A2V9_9PSEU</name>
<keyword evidence="2" id="KW-1185">Reference proteome</keyword>
<comment type="caution">
    <text evidence="1">The sequence shown here is derived from an EMBL/GenBank/DDBJ whole genome shotgun (WGS) entry which is preliminary data.</text>
</comment>
<gene>
    <name evidence="1" type="ORF">R4I43_00725</name>
</gene>
<protein>
    <submittedName>
        <fullName evidence="1">Uncharacterized protein</fullName>
    </submittedName>
</protein>
<organism evidence="1 2">
    <name type="scientific">Saccharopolyspora mangrovi</name>
    <dbReference type="NCBI Taxonomy" id="3082379"/>
    <lineage>
        <taxon>Bacteria</taxon>
        <taxon>Bacillati</taxon>
        <taxon>Actinomycetota</taxon>
        <taxon>Actinomycetes</taxon>
        <taxon>Pseudonocardiales</taxon>
        <taxon>Pseudonocardiaceae</taxon>
        <taxon>Saccharopolyspora</taxon>
    </lineage>
</organism>
<proteinExistence type="predicted"/>
<sequence>MTRPPHEEQARELAATTGRSYDDALRLVHIEHKTRLTVEEAEFALGHPLAVLAEGPTEPEVVGTSGLGPLLRDVRLAYGTGRFPDVVVITSIRMSGEDVEERLLTEVLHNFLRFRDKSHEELKRTSPRESWDRANAAVPEPAELTFAGATTQATRISADGFTALRVPYLHGQVVVGTSSTSTPALDLTS</sequence>
<accession>A0ABU6A2V9</accession>
<evidence type="ECO:0000313" key="1">
    <source>
        <dbReference type="EMBL" id="MEB3365917.1"/>
    </source>
</evidence>
<evidence type="ECO:0000313" key="2">
    <source>
        <dbReference type="Proteomes" id="UP001327093"/>
    </source>
</evidence>